<feature type="region of interest" description="Disordered" evidence="4">
    <location>
        <begin position="3896"/>
        <end position="3924"/>
    </location>
</feature>
<dbReference type="InterPro" id="IPR033764">
    <property type="entry name" value="Sdr_B"/>
</dbReference>
<evidence type="ECO:0000259" key="7">
    <source>
        <dbReference type="Pfam" id="PF17210"/>
    </source>
</evidence>
<feature type="compositionally biased region" description="Polar residues" evidence="4">
    <location>
        <begin position="1659"/>
        <end position="1668"/>
    </location>
</feature>
<dbReference type="SUPFAM" id="SSF117074">
    <property type="entry name" value="Hypothetical protein PA1324"/>
    <property type="match status" value="7"/>
</dbReference>
<organism evidence="8 9">
    <name type="scientific">Rhodopirellula bahusiensis</name>
    <dbReference type="NCBI Taxonomy" id="2014065"/>
    <lineage>
        <taxon>Bacteria</taxon>
        <taxon>Pseudomonadati</taxon>
        <taxon>Planctomycetota</taxon>
        <taxon>Planctomycetia</taxon>
        <taxon>Pirellulales</taxon>
        <taxon>Pirellulaceae</taxon>
        <taxon>Rhodopirellula</taxon>
    </lineage>
</organism>
<feature type="compositionally biased region" description="Polar residues" evidence="4">
    <location>
        <begin position="3729"/>
        <end position="3744"/>
    </location>
</feature>
<dbReference type="InterPro" id="IPR001434">
    <property type="entry name" value="OmcB-like_DUF11"/>
</dbReference>
<dbReference type="InterPro" id="IPR013783">
    <property type="entry name" value="Ig-like_fold"/>
</dbReference>
<keyword evidence="9" id="KW-1185">Reference proteome</keyword>
<evidence type="ECO:0000313" key="9">
    <source>
        <dbReference type="Proteomes" id="UP000225740"/>
    </source>
</evidence>
<feature type="region of interest" description="Disordered" evidence="4">
    <location>
        <begin position="4048"/>
        <end position="4101"/>
    </location>
</feature>
<sequence>MKRFQTQSIRLYQTLEERILFDAAVPMEAPSESNQAESAEQADSASLETNESSDAATSSDDQSIEQRRELVIIDPAVEDYEELIDDLTNRDEEDRLFEVFLLDGEKSGFEQLSALLADRQDLDAIHVVSHGEQGAFRLGSDWVDADSLYANAGSVSAWGDAISTNGDILLYGCDVAGSVEGEELVEQLAALTAADVAASDDDTGASHRQADWELERHHGEIETEIAFSGQAQQSYSHRLAAGPQVTLPAGSTDAQLGETVNFNVSFENTGSDVGYGPTVDLIFPAAGADGDDGVSFASATYLGNAVNSVVTTFGNDSNGFGVVEHPFFKIAQNETQAITIDPATTGGTFTLSFGGQTTSDLAFDADAATVQAALESLSSVSPGEVNVTGSMSDGYVLVEFIGAQSQVDVGDITVDSVNLIGGAAAALTVNDGSSTATKQRLFGRAGDELVTLELPFGSFAPGQPAASISVTGNVSENADLGEELVIGSRSAFRFGEDPVDNPDADAVLLSDDQVDVSGASGASSRWSETTSLNPTLISLQKTFNGSENETATGPSYEHQYQIRVDIADGQTITDLDVIDSLPDNIVVTGIDSVTVNGSNAAYTDNLGSLSGPGTSQELIVSLDNDVTGTSSTGDVVVTFSFYVSEFDGNSDRVIPIDGEDDTTSAPDSRSINNARAEGTWTPTDGRDDPSAAVSDPAGPEHTLDNKAIAIQKSVAVINDVGSVGATPGDTLEYTLEFQISDYYTFGDLQITDLFEDGQLFDFGYGATFDITDMNGNVTGSFTVRDSIDADSGETLVVDQTKIDRTDDGAEDGLSDGTTTLNFDLSQVLIDNGATDGILQGGLTDGDTNQGSATGTIRFRTIIQDEYADTFPSGDRSVDQGDIITNSSLTISGSVRENAEDDDPGDGFAPMERELHTESDTSSASIQIQGGTLEKTIYAINGSTSLPTNPETGKVILVAGDVVTYRINYSLASADFENLVITDFLPLPIFNATDHDADGADNAGGTYGWTVDVGNSFDATPPGSGVIEFGGNDSFYNSNGPNSNITPTIVVDPGTNALSLDFGSYDDPNSLPSDIELYLSITASDLPTADGLFLTNQVRASEGTTQQDSTVLDEIVQVEMTQPLLQIQKGVVATDNANANITGDIGPVTFDSVGSGGTFTGTLNSDGLETTPVNANIDNLEAGDRIRYAIVIENYGSSYRGAHDVTVNDQLPPGFTFVGGSMRVVDGTGADHTFTDVNGGNPGLFGDGIIIDDPGPTPNSSGADAGSIDGDDPTNGRNILVILYDVEVSDATTINETHTNNAEIAHYASKEGGQNHAAGLTETADAATRNFDGTKTIVSTDQAHTTSESGVERITIGETIRYRIQVEIPQGSLDDFVIRDLLPTGLTYLNDGNANVAFISDGGLSSDTISGAGLDSTNSSFTPTFALPDNAVSTSTSGNDDAYASGTDVYFKLGNLTNSDTDANAEFVVIEFDALVDNTSSGSNDSGDNRHNDFRVQSGNTTQFDLPNGDRPQARIVEPSLTQPTITSDVPNVDAGDTVEYTVNFAVNSGINQSDAFDVVLTTALPDNFTYGSIGTILIDGVAVNSGDAGYPTISQSGSSLSVSFDRLNEGQTVQIKYDGTVDGTITPDDTLTTDATLTWTSLETDIGSGSPTGERDGSDTTGQPNDYYQADSQDVNVVTTWDITKTLVGTEIVSGGNGANQGVIGELVTYRLVIDFPEATVPQSVITDQLDAGLAFVNVISTSDSGITYSGSLTPVITNDGQTITFDLGTVTDSDTSDGNGGQLTIEYQAVVLNTSGNQAATALDNVATYTWGDNAANDVTDDAVDVTVVEPEITLDQSISIAGNPGQTTGDAGDAVSYTIELTNDSGLDAFDLGFLDELPKNGAASALTGVTFSVTDTAGLVSAGDFTLTGSDGTGYSLEYTGADWDMLASQVGRTVTITVNGTVASSVTPNADFENDPIVDWSSLNGDVQNRSTHNVASDERVGTNSSDNTADYLSGDSISFVVNPPAFTKALESTNQTETIGSNVTIGEEVTYRLQVTMPEGESPDLTVVDQLPTGLQYVSYSLDTSGFNGTVNAPTVSGGTTDGEDVTFTFGSISTAVDNNAGNNSFSILVTAVVTDNSGTTGYTGSQSTLSNIATIDVSGDGVAAAPSNSVDVTVVESNLTISKSIDLANVNARDQVTITLEVENDGPHAAYEVDLQDILDPAVYDISTVSFTSTESGFAATNTTGTITYTGGDIASGATASFEFTVRIHDDVIVGEDYTNTARITSATTLDGNESGERNETDADGDNSDVDTDDIHVREHSLDGFVYFDADNDGVLDGTENGIDGVTVTLTGTDHLGRAITARTFTTGDGANPDGFYLFDDLRPGTYTITQTQPTTAANGKAYLDGTDTLGTGGGNDSTNDTFTTIVLSTANENGGSDYNFGELEEGELSGIVYHDANSNGIFDAGDSGINGVTVTLTGTDDNGAITPIVVVTSGGGLYAFDALRPGEYTITETQPAFNAPSGRAYADRSETDGSLSNGDISTNDQIQSVNVAGGDTGTDYRFGEVIESTVSGYVFTDQNNDGNRSDGIGIQSQSIRITGTDDLGNAVDETVTTDANGFYQFTGLRPSNATGYTITQVSQPSGRLDGIDTVGTQGGTLGNDQFTEVVITSDTAGSENNFAELRPNSLEGFVYNDRDDDGVKDTGEEGIALVSMRLTGTDDRGNDIDVTVQTDSNGRYEFANLRPSNVTGYTITQSQPATWNDGKHADGSLSNGDDSTDNVISGIDVVENDLGTEYNFGERGATIAGTVYMDDNRDGTQQAGETTGIETIRIELYDSTGTNLLEFTTTDANGNYTFENLAADDYVVRQVQPRYYTSTSADELSVTLPLTGAVDQDFGETQFEIGGVVYWDANNNGSNDAASETGLPGVTVTLQMDHDGDGTYEEDFVTTTDSDGVYEFAEKPGADYRIVVTPLAGTTQTDDPDASLDDQSSFTIGLANLPSDQDFGYRGNSSIGDRVYFDYSGDGGVFDAGDNDRGFGGVDVTLSIDVDGDSTVDYTDTVTTASDGTYTFDHLIAGDYTISVDSTDLPDQVGDNPTYNDDATTDNTTIVVLAANTDNTTTDFGYHGHPDYTITVDDGNDNVVAGESVTHDITLTNNGTFSGENVVVVAEFPTNVLENVTATAGGVIDAVAGTVTWTLPVVQDGETVNLSISGDVVEILDADNDPLTVDVSVTDDAFNGVDPTTGNNSDSDTDQIANLQTLKNVLDVVANGDLWDVTFEIYVENTGSVRLDDLTLFDDVQDQLGSRFVSVSTPVVATASAGTPVINGAWTTDTSLDMFDPAATTEFLEAGESLTVTFVATVDPDASGTASAIFNTSTAGGTDVTTVPGTPLSVTDVSDSGSSVTGTNSGAPGDQGTEDDATQVYVADIGVAKQQTSFTQDPVSRHFTVTYTMSVENIGSVTLDQLTLHDDVADQFGDAFIEIETGSLAINNTSGTGSFPTINAGWETDTSASMINATTASLDAGDSFEITFNVVVDPDAVDGLSQTAENQAVATGRALDEYGAVLLDGGSPVVASDLSDSGINANTSNAGSLGDSGSTDDVTPLVLPEIGAAKRLVTSTGAPDGNRDITYEIVIRNLGTVSLDNITLTEDLDDRFGPGFISVVDPPSIVASNANSDPNLAAWNGDTLIEVFDGSSGTLDPGDQISVRFTVRVDIDQLVSTSSNQVSVSGDYDSRPLVAGYDGTVTDLSDTGSNPATSNPGNPGDTGGFDDPTLIPAIGIALDHGDPVQIPDSDNFTVPVTIVVENLGATQLNNLQLEQDLADMFGDAYLGVSNTQIQTGGVSGTAPTLNPNWETDVTQNMLDPNSGLLLPGDTFTVTFDVEIDPDAGGTASFLENQATVTGSDPSNASAIVNDWSDSGLNPSSTNLGEPGDSSSADDPTPLHIPDLGVAKSIVDAKQLGLTYELTIEFILENTGTTDLSDLQLFDDLASEYGVNFGEVIGSPRIVESNASVDPVINNAYVNDTTQSIFDGITGLIRPGESVTVQLTVEVVSEPGQTEVTLINQAQGSGNPLDENGDPLRNQAGNPIGRITDDSDSGDDPNGNNLGEPGDTGTSNDPTEIELTFFTFDAYNDFSQNEKGQLQEDKRDASKPFEESEALYFDTPHQHRPRELTKAIQFLAPEPIFSGAARPGTQIVGRIYDGAGRLLGEEIAITDVGGNWMMQFHHSQPQQQTRIEFVEVAGQADSFAGQGGDGFGYLGIDRLDNEYASLEPWTSFDNGSEFTASLRPSVRQSLASSHRHATRPLGLGN</sequence>
<feature type="compositionally biased region" description="Polar residues" evidence="4">
    <location>
        <begin position="663"/>
        <end position="673"/>
    </location>
</feature>
<feature type="region of interest" description="Disordered" evidence="4">
    <location>
        <begin position="2506"/>
        <end position="2529"/>
    </location>
</feature>
<feature type="compositionally biased region" description="Low complexity" evidence="4">
    <location>
        <begin position="28"/>
        <end position="61"/>
    </location>
</feature>
<evidence type="ECO:0000256" key="1">
    <source>
        <dbReference type="ARBA" id="ARBA00004613"/>
    </source>
</evidence>
<feature type="region of interest" description="Disordered" evidence="4">
    <location>
        <begin position="2274"/>
        <end position="2298"/>
    </location>
</feature>
<feature type="region of interest" description="Disordered" evidence="4">
    <location>
        <begin position="3726"/>
        <end position="3754"/>
    </location>
</feature>
<feature type="domain" description="SD-repeat containing protein B" evidence="7">
    <location>
        <begin position="2674"/>
        <end position="2765"/>
    </location>
</feature>
<dbReference type="PANTHER" id="PTHR34819">
    <property type="entry name" value="LARGE CYSTEINE-RICH PERIPLASMIC PROTEIN OMCB"/>
    <property type="match status" value="1"/>
</dbReference>
<feature type="domain" description="SD-repeat containing protein B" evidence="7">
    <location>
        <begin position="2789"/>
        <end position="2865"/>
    </location>
</feature>
<keyword evidence="3" id="KW-0732">Signal</keyword>
<feature type="region of interest" description="Disordered" evidence="4">
    <location>
        <begin position="3377"/>
        <end position="3401"/>
    </location>
</feature>
<evidence type="ECO:0000256" key="2">
    <source>
        <dbReference type="ARBA" id="ARBA00022525"/>
    </source>
</evidence>
<feature type="domain" description="DUF11" evidence="5">
    <location>
        <begin position="2165"/>
        <end position="2282"/>
    </location>
</feature>
<accession>A0A2G1W547</accession>
<dbReference type="Pfam" id="PF17210">
    <property type="entry name" value="SdrD_B"/>
    <property type="match status" value="6"/>
</dbReference>
<reference evidence="8 9" key="1">
    <citation type="submission" date="2017-06" db="EMBL/GenBank/DDBJ databases">
        <title>Description of Rhodopirellula bahusiensis sp. nov.</title>
        <authorList>
            <person name="Kizina J."/>
            <person name="Harder J."/>
        </authorList>
    </citation>
    <scope>NUCLEOTIDE SEQUENCE [LARGE SCALE GENOMIC DNA]</scope>
    <source>
        <strain evidence="8 9">SWK21</strain>
    </source>
</reference>
<comment type="caution">
    <text evidence="8">The sequence shown here is derived from an EMBL/GenBank/DDBJ whole genome shotgun (WGS) entry which is preliminary data.</text>
</comment>
<evidence type="ECO:0008006" key="10">
    <source>
        <dbReference type="Google" id="ProtNLM"/>
    </source>
</evidence>
<dbReference type="RefSeq" id="WP_099261675.1">
    <property type="nucleotide sequence ID" value="NZ_NIZW01000012.1"/>
</dbReference>
<dbReference type="InterPro" id="IPR051172">
    <property type="entry name" value="Chlamydia_OmcB"/>
</dbReference>
<dbReference type="InterPro" id="IPR047589">
    <property type="entry name" value="DUF11_rpt"/>
</dbReference>
<dbReference type="Gene3D" id="2.60.40.10">
    <property type="entry name" value="Immunoglobulins"/>
    <property type="match status" value="7"/>
</dbReference>
<dbReference type="PANTHER" id="PTHR34819:SF3">
    <property type="entry name" value="CELL SURFACE PROTEIN"/>
    <property type="match status" value="1"/>
</dbReference>
<feature type="region of interest" description="Disordered" evidence="4">
    <location>
        <begin position="26"/>
        <end position="64"/>
    </location>
</feature>
<feature type="region of interest" description="Disordered" evidence="4">
    <location>
        <begin position="1642"/>
        <end position="1668"/>
    </location>
</feature>
<feature type="domain" description="SD-repeat containing protein B" evidence="7">
    <location>
        <begin position="2997"/>
        <end position="3109"/>
    </location>
</feature>
<feature type="region of interest" description="Disordered" evidence="4">
    <location>
        <begin position="1973"/>
        <end position="1992"/>
    </location>
</feature>
<feature type="domain" description="DUF4347" evidence="6">
    <location>
        <begin position="70"/>
        <end position="239"/>
    </location>
</feature>
<feature type="domain" description="DUF11" evidence="5">
    <location>
        <begin position="3117"/>
        <end position="3235"/>
    </location>
</feature>
<feature type="compositionally biased region" description="Acidic residues" evidence="4">
    <location>
        <begin position="2288"/>
        <end position="2298"/>
    </location>
</feature>
<feature type="region of interest" description="Disordered" evidence="4">
    <location>
        <begin position="654"/>
        <end position="700"/>
    </location>
</feature>
<protein>
    <recommendedName>
        <fullName evidence="10">DUF4347 domain-containing protein</fullName>
    </recommendedName>
</protein>
<dbReference type="GeneID" id="90609578"/>
<evidence type="ECO:0000256" key="4">
    <source>
        <dbReference type="SAM" id="MobiDB-lite"/>
    </source>
</evidence>
<feature type="compositionally biased region" description="Polar residues" evidence="4">
    <location>
        <begin position="3896"/>
        <end position="3920"/>
    </location>
</feature>
<feature type="compositionally biased region" description="Low complexity" evidence="4">
    <location>
        <begin position="3377"/>
        <end position="3393"/>
    </location>
</feature>
<feature type="domain" description="SD-repeat containing protein B" evidence="7">
    <location>
        <begin position="2887"/>
        <end position="2972"/>
    </location>
</feature>
<dbReference type="Proteomes" id="UP000225740">
    <property type="component" value="Unassembled WGS sequence"/>
</dbReference>
<dbReference type="GO" id="GO:0005576">
    <property type="term" value="C:extracellular region"/>
    <property type="evidence" value="ECO:0007669"/>
    <property type="project" value="UniProtKB-SubCell"/>
</dbReference>
<dbReference type="EMBL" id="NIZW01000012">
    <property type="protein sequence ID" value="PHQ34167.1"/>
    <property type="molecule type" value="Genomic_DNA"/>
</dbReference>
<keyword evidence="2" id="KW-0964">Secreted</keyword>
<feature type="compositionally biased region" description="Polar residues" evidence="4">
    <location>
        <begin position="2519"/>
        <end position="2529"/>
    </location>
</feature>
<feature type="region of interest" description="Disordered" evidence="4">
    <location>
        <begin position="1479"/>
        <end position="1512"/>
    </location>
</feature>
<evidence type="ECO:0000256" key="3">
    <source>
        <dbReference type="ARBA" id="ARBA00022729"/>
    </source>
</evidence>
<feature type="region of interest" description="Disordered" evidence="4">
    <location>
        <begin position="2741"/>
        <end position="2763"/>
    </location>
</feature>
<dbReference type="OrthoDB" id="254354at2"/>
<feature type="compositionally biased region" description="Polar residues" evidence="4">
    <location>
        <begin position="1494"/>
        <end position="1504"/>
    </location>
</feature>
<proteinExistence type="predicted"/>
<name>A0A2G1W547_9BACT</name>
<evidence type="ECO:0000259" key="5">
    <source>
        <dbReference type="Pfam" id="PF01345"/>
    </source>
</evidence>
<feature type="domain" description="SD-repeat containing protein B" evidence="7">
    <location>
        <begin position="2308"/>
        <end position="2418"/>
    </location>
</feature>
<feature type="domain" description="SD-repeat containing protein B" evidence="7">
    <location>
        <begin position="2437"/>
        <end position="2538"/>
    </location>
</feature>
<evidence type="ECO:0000313" key="8">
    <source>
        <dbReference type="EMBL" id="PHQ34167.1"/>
    </source>
</evidence>
<dbReference type="InterPro" id="IPR025592">
    <property type="entry name" value="DUF4347"/>
</dbReference>
<evidence type="ECO:0000259" key="6">
    <source>
        <dbReference type="Pfam" id="PF14252"/>
    </source>
</evidence>
<dbReference type="Pfam" id="PF01345">
    <property type="entry name" value="DUF11"/>
    <property type="match status" value="2"/>
</dbReference>
<dbReference type="NCBIfam" id="TIGR01451">
    <property type="entry name" value="B_ant_repeat"/>
    <property type="match status" value="2"/>
</dbReference>
<gene>
    <name evidence="8" type="ORF">CEE69_16070</name>
</gene>
<dbReference type="Pfam" id="PF14252">
    <property type="entry name" value="DUF4347"/>
    <property type="match status" value="1"/>
</dbReference>
<dbReference type="Gene3D" id="2.60.40.740">
    <property type="match status" value="5"/>
</dbReference>
<comment type="subcellular location">
    <subcellularLocation>
        <location evidence="1">Secreted</location>
    </subcellularLocation>
</comment>